<sequence length="83" mass="9404">MTNQSVDIKWRSIVPAYFGGSSFATFVSCLSLYETSPWMGRRSTSGFLRMNLCCLSVHGSNSCLTVRLVRKSQDRPHRLWPTS</sequence>
<dbReference type="EMBL" id="JAVFWL010000005">
    <property type="protein sequence ID" value="KAK6752970.1"/>
    <property type="molecule type" value="Genomic_DNA"/>
</dbReference>
<organism evidence="2 3">
    <name type="scientific">Necator americanus</name>
    <name type="common">Human hookworm</name>
    <dbReference type="NCBI Taxonomy" id="51031"/>
    <lineage>
        <taxon>Eukaryota</taxon>
        <taxon>Metazoa</taxon>
        <taxon>Ecdysozoa</taxon>
        <taxon>Nematoda</taxon>
        <taxon>Chromadorea</taxon>
        <taxon>Rhabditida</taxon>
        <taxon>Rhabditina</taxon>
        <taxon>Rhabditomorpha</taxon>
        <taxon>Strongyloidea</taxon>
        <taxon>Ancylostomatidae</taxon>
        <taxon>Bunostominae</taxon>
        <taxon>Necator</taxon>
    </lineage>
</organism>
<keyword evidence="1" id="KW-0472">Membrane</keyword>
<evidence type="ECO:0000313" key="2">
    <source>
        <dbReference type="EMBL" id="KAK6752970.1"/>
    </source>
</evidence>
<feature type="transmembrane region" description="Helical" evidence="1">
    <location>
        <begin position="12"/>
        <end position="33"/>
    </location>
</feature>
<name>A0ABR1DSG3_NECAM</name>
<keyword evidence="3" id="KW-1185">Reference proteome</keyword>
<reference evidence="2 3" key="1">
    <citation type="submission" date="2023-08" db="EMBL/GenBank/DDBJ databases">
        <title>A Necator americanus chromosomal reference genome.</title>
        <authorList>
            <person name="Ilik V."/>
            <person name="Petrzelkova K.J."/>
            <person name="Pardy F."/>
            <person name="Fuh T."/>
            <person name="Niatou-Singa F.S."/>
            <person name="Gouil Q."/>
            <person name="Baker L."/>
            <person name="Ritchie M.E."/>
            <person name="Jex A.R."/>
            <person name="Gazzola D."/>
            <person name="Li H."/>
            <person name="Toshio Fujiwara R."/>
            <person name="Zhan B."/>
            <person name="Aroian R.V."/>
            <person name="Pafco B."/>
            <person name="Schwarz E.M."/>
        </authorList>
    </citation>
    <scope>NUCLEOTIDE SEQUENCE [LARGE SCALE GENOMIC DNA]</scope>
    <source>
        <strain evidence="2 3">Aroian</strain>
        <tissue evidence="2">Whole animal</tissue>
    </source>
</reference>
<keyword evidence="1" id="KW-0812">Transmembrane</keyword>
<evidence type="ECO:0000313" key="3">
    <source>
        <dbReference type="Proteomes" id="UP001303046"/>
    </source>
</evidence>
<keyword evidence="1" id="KW-1133">Transmembrane helix</keyword>
<protein>
    <submittedName>
        <fullName evidence="2">Uncharacterized protein</fullName>
    </submittedName>
</protein>
<comment type="caution">
    <text evidence="2">The sequence shown here is derived from an EMBL/GenBank/DDBJ whole genome shotgun (WGS) entry which is preliminary data.</text>
</comment>
<accession>A0ABR1DSG3</accession>
<proteinExistence type="predicted"/>
<gene>
    <name evidence="2" type="primary">Necator_chrV.g17316</name>
    <name evidence="2" type="ORF">RB195_012527</name>
</gene>
<dbReference type="Proteomes" id="UP001303046">
    <property type="component" value="Unassembled WGS sequence"/>
</dbReference>
<evidence type="ECO:0000256" key="1">
    <source>
        <dbReference type="SAM" id="Phobius"/>
    </source>
</evidence>